<dbReference type="InterPro" id="IPR042024">
    <property type="entry name" value="D-XK_euk"/>
</dbReference>
<evidence type="ECO:0000256" key="10">
    <source>
        <dbReference type="RuleBase" id="RU367058"/>
    </source>
</evidence>
<gene>
    <name evidence="13" type="ORF">PV08_03978</name>
</gene>
<dbReference type="Gene3D" id="3.30.420.40">
    <property type="match status" value="2"/>
</dbReference>
<dbReference type="GeneID" id="27331061"/>
<comment type="subcellular location">
    <subcellularLocation>
        <location evidence="1">Cytoplasm</location>
    </subcellularLocation>
</comment>
<dbReference type="VEuPathDB" id="FungiDB:PV08_03978"/>
<keyword evidence="7 10" id="KW-0067">ATP-binding</keyword>
<keyword evidence="4 10" id="KW-0808">Transferase</keyword>
<dbReference type="GO" id="GO:0004856">
    <property type="term" value="F:D-xylulokinase activity"/>
    <property type="evidence" value="ECO:0007669"/>
    <property type="project" value="UniProtKB-UniRule"/>
</dbReference>
<evidence type="ECO:0000256" key="4">
    <source>
        <dbReference type="ARBA" id="ARBA00022679"/>
    </source>
</evidence>
<evidence type="ECO:0000256" key="6">
    <source>
        <dbReference type="ARBA" id="ARBA00022777"/>
    </source>
</evidence>
<organism evidence="13 14">
    <name type="scientific">Exophiala spinifera</name>
    <dbReference type="NCBI Taxonomy" id="91928"/>
    <lineage>
        <taxon>Eukaryota</taxon>
        <taxon>Fungi</taxon>
        <taxon>Dikarya</taxon>
        <taxon>Ascomycota</taxon>
        <taxon>Pezizomycotina</taxon>
        <taxon>Eurotiomycetes</taxon>
        <taxon>Chaetothyriomycetidae</taxon>
        <taxon>Chaetothyriales</taxon>
        <taxon>Herpotrichiellaceae</taxon>
        <taxon>Exophiala</taxon>
    </lineage>
</organism>
<sequence length="576" mass="63542">MTSTGPLYLGFDLSTQQLKGLVVDGSLKKVHEAKFDFDADAKGFNITKGVLVNEAEHEVFAPVAMWLQAIDTLLARLKDDGLDFKRVKGISGSGMQHGSVFWNADAERLLAQLDPQKTLQSQLDGAFAHPFSPNWQDASTQKECDEFDAVLGNEQQLANVTGSKAHHRFTGPQILRFQRKYPDKYIKTYRITLVSSWIATVFLGKFAPFDISDVCGMNLWDIKAGKWHEKLLELAAGPSGVEALKKKLGDVPDDGGIHLGSVSDYFVRRHGFSSDCTIIASTGDNPSTILALPLKKNDAIVSLGTSTTFLMSTAEYRPDPATHFFNSPTTPGLYMFMLCYKNGGLAREKVRNAINTARTGEGDANSWTAFDENLLSTPPLAQADPSKPMNLGLYFPRPEIIPSLPVGEWHFEYDAASGDLRKSEGVPRSPEQDARVIVESQFLSLRLRSRDLVHSPAPGLPPQPRRVYMVGGGSRNKAIARVAGEVLGGSEGVFKLDVGENACALGAAYKAVWAIERAEGETFEDLVGKRWREEEFVEKIADGYQPEVFERYGKALKGFEMMELKLLEERKEGKLD</sequence>
<evidence type="ECO:0000256" key="5">
    <source>
        <dbReference type="ARBA" id="ARBA00022741"/>
    </source>
</evidence>
<feature type="domain" description="Carbohydrate kinase FGGY C-terminal" evidence="12">
    <location>
        <begin position="300"/>
        <end position="514"/>
    </location>
</feature>
<proteinExistence type="inferred from homology"/>
<keyword evidence="5 10" id="KW-0547">Nucleotide-binding</keyword>
<keyword evidence="6 10" id="KW-0418">Kinase</keyword>
<dbReference type="EMBL" id="KN847494">
    <property type="protein sequence ID" value="KIW16788.1"/>
    <property type="molecule type" value="Genomic_DNA"/>
</dbReference>
<dbReference type="Proteomes" id="UP000053328">
    <property type="component" value="Unassembled WGS sequence"/>
</dbReference>
<dbReference type="GO" id="GO:0042732">
    <property type="term" value="P:D-xylose metabolic process"/>
    <property type="evidence" value="ECO:0007669"/>
    <property type="project" value="UniProtKB-UniRule"/>
</dbReference>
<evidence type="ECO:0000256" key="3">
    <source>
        <dbReference type="ARBA" id="ARBA00022629"/>
    </source>
</evidence>
<keyword evidence="10" id="KW-0119">Carbohydrate metabolism</keyword>
<evidence type="ECO:0000256" key="1">
    <source>
        <dbReference type="ARBA" id="ARBA00004496"/>
    </source>
</evidence>
<evidence type="ECO:0000259" key="12">
    <source>
        <dbReference type="Pfam" id="PF02782"/>
    </source>
</evidence>
<evidence type="ECO:0000256" key="8">
    <source>
        <dbReference type="ARBA" id="ARBA00025184"/>
    </source>
</evidence>
<evidence type="ECO:0000256" key="7">
    <source>
        <dbReference type="ARBA" id="ARBA00022840"/>
    </source>
</evidence>
<dbReference type="PANTHER" id="PTHR10196">
    <property type="entry name" value="SUGAR KINASE"/>
    <property type="match status" value="1"/>
</dbReference>
<evidence type="ECO:0000256" key="9">
    <source>
        <dbReference type="ARBA" id="ARBA00048885"/>
    </source>
</evidence>
<dbReference type="InterPro" id="IPR018484">
    <property type="entry name" value="FGGY_N"/>
</dbReference>
<dbReference type="PANTHER" id="PTHR10196:SF57">
    <property type="entry name" value="XYLULOSE KINASE"/>
    <property type="match status" value="1"/>
</dbReference>
<dbReference type="HOGENOM" id="CLU_016149_5_0_1"/>
<dbReference type="FunFam" id="3.30.420.40:FF:000118">
    <property type="entry name" value="Xylulose kinase 2"/>
    <property type="match status" value="1"/>
</dbReference>
<accession>A0A0D2BCU1</accession>
<dbReference type="GO" id="GO:0005829">
    <property type="term" value="C:cytosol"/>
    <property type="evidence" value="ECO:0007669"/>
    <property type="project" value="TreeGrafter"/>
</dbReference>
<feature type="domain" description="Carbohydrate kinase FGGY N-terminal" evidence="11">
    <location>
        <begin position="135"/>
        <end position="289"/>
    </location>
</feature>
<evidence type="ECO:0000313" key="14">
    <source>
        <dbReference type="Proteomes" id="UP000053328"/>
    </source>
</evidence>
<keyword evidence="14" id="KW-1185">Reference proteome</keyword>
<dbReference type="Pfam" id="PF00370">
    <property type="entry name" value="FGGY_N"/>
    <property type="match status" value="1"/>
</dbReference>
<comment type="catalytic activity">
    <reaction evidence="9 10">
        <text>D-xylulose + ATP = D-xylulose 5-phosphate + ADP + H(+)</text>
        <dbReference type="Rhea" id="RHEA:10964"/>
        <dbReference type="ChEBI" id="CHEBI:15378"/>
        <dbReference type="ChEBI" id="CHEBI:17140"/>
        <dbReference type="ChEBI" id="CHEBI:30616"/>
        <dbReference type="ChEBI" id="CHEBI:57737"/>
        <dbReference type="ChEBI" id="CHEBI:456216"/>
        <dbReference type="EC" id="2.7.1.17"/>
    </reaction>
</comment>
<comment type="similarity">
    <text evidence="2 10">Belongs to the FGGY kinase family.</text>
</comment>
<dbReference type="OrthoDB" id="1728974at2759"/>
<dbReference type="STRING" id="91928.A0A0D2BCU1"/>
<dbReference type="SUPFAM" id="SSF53067">
    <property type="entry name" value="Actin-like ATPase domain"/>
    <property type="match status" value="2"/>
</dbReference>
<dbReference type="CDD" id="cd07776">
    <property type="entry name" value="ASKHA_NBD_FGGY_SpXK-like"/>
    <property type="match status" value="1"/>
</dbReference>
<dbReference type="InterPro" id="IPR043129">
    <property type="entry name" value="ATPase_NBD"/>
</dbReference>
<dbReference type="Pfam" id="PF02782">
    <property type="entry name" value="FGGY_C"/>
    <property type="match status" value="1"/>
</dbReference>
<dbReference type="GO" id="GO:0005524">
    <property type="term" value="F:ATP binding"/>
    <property type="evidence" value="ECO:0007669"/>
    <property type="project" value="UniProtKB-UniRule"/>
</dbReference>
<dbReference type="RefSeq" id="XP_016237004.1">
    <property type="nucleotide sequence ID" value="XM_016378327.1"/>
</dbReference>
<dbReference type="GO" id="GO:0005997">
    <property type="term" value="P:xylulose metabolic process"/>
    <property type="evidence" value="ECO:0007669"/>
    <property type="project" value="TreeGrafter"/>
</dbReference>
<name>A0A0D2BCU1_9EURO</name>
<reference evidence="13 14" key="1">
    <citation type="submission" date="2015-01" db="EMBL/GenBank/DDBJ databases">
        <title>The Genome Sequence of Exophiala spinifera CBS89968.</title>
        <authorList>
            <consortium name="The Broad Institute Genomics Platform"/>
            <person name="Cuomo C."/>
            <person name="de Hoog S."/>
            <person name="Gorbushina A."/>
            <person name="Stielow B."/>
            <person name="Teixiera M."/>
            <person name="Abouelleil A."/>
            <person name="Chapman S.B."/>
            <person name="Priest M."/>
            <person name="Young S.K."/>
            <person name="Wortman J."/>
            <person name="Nusbaum C."/>
            <person name="Birren B."/>
        </authorList>
    </citation>
    <scope>NUCLEOTIDE SEQUENCE [LARGE SCALE GENOMIC DNA]</scope>
    <source>
        <strain evidence="13 14">CBS 89968</strain>
    </source>
</reference>
<dbReference type="EC" id="2.7.1.17" evidence="10"/>
<dbReference type="InterPro" id="IPR018485">
    <property type="entry name" value="FGGY_C"/>
</dbReference>
<evidence type="ECO:0000259" key="11">
    <source>
        <dbReference type="Pfam" id="PF00370"/>
    </source>
</evidence>
<evidence type="ECO:0000256" key="2">
    <source>
        <dbReference type="ARBA" id="ARBA00009156"/>
    </source>
</evidence>
<evidence type="ECO:0000313" key="13">
    <source>
        <dbReference type="EMBL" id="KIW16788.1"/>
    </source>
</evidence>
<protein>
    <recommendedName>
        <fullName evidence="10">Xylulose kinase</fullName>
        <ecNumber evidence="10">2.7.1.17</ecNumber>
    </recommendedName>
</protein>
<keyword evidence="3 10" id="KW-0859">Xylose metabolism</keyword>
<comment type="function">
    <text evidence="8 10">Highly specific D-xylulose kinase which participates in the catabolism of xylose. Xylose is a major component of hemicelluloses such as xylan. Most fungi utilize D-xylose via three enzymatic reactions, xylose reductase (XR), xylitol dehydrogenase (XDH), and xylulokinase, to form xylulose 5-phosphate, which enters pentose phosphate pathway.</text>
</comment>
<dbReference type="AlphaFoldDB" id="A0A0D2BCU1"/>